<comment type="similarity">
    <text evidence="1">Belongs to the amidase family.</text>
</comment>
<dbReference type="AlphaFoldDB" id="A0AAD3CSE4"/>
<feature type="transmembrane region" description="Helical" evidence="2">
    <location>
        <begin position="20"/>
        <end position="37"/>
    </location>
</feature>
<protein>
    <recommendedName>
        <fullName evidence="3">Amidase domain-containing protein</fullName>
    </recommendedName>
</protein>
<dbReference type="Proteomes" id="UP001054902">
    <property type="component" value="Unassembled WGS sequence"/>
</dbReference>
<dbReference type="PANTHER" id="PTHR11895">
    <property type="entry name" value="TRANSAMIDASE"/>
    <property type="match status" value="1"/>
</dbReference>
<proteinExistence type="inferred from homology"/>
<feature type="domain" description="Amidase" evidence="3">
    <location>
        <begin position="128"/>
        <end position="537"/>
    </location>
</feature>
<dbReference type="PROSITE" id="PS00571">
    <property type="entry name" value="AMIDASES"/>
    <property type="match status" value="1"/>
</dbReference>
<keyword evidence="2" id="KW-1133">Transmembrane helix</keyword>
<dbReference type="Gene3D" id="3.90.1300.10">
    <property type="entry name" value="Amidase signature (AS) domain"/>
    <property type="match status" value="1"/>
</dbReference>
<comment type="caution">
    <text evidence="4">The sequence shown here is derived from an EMBL/GenBank/DDBJ whole genome shotgun (WGS) entry which is preliminary data.</text>
</comment>
<gene>
    <name evidence="4" type="ORF">CTEN210_07693</name>
</gene>
<dbReference type="InterPro" id="IPR036928">
    <property type="entry name" value="AS_sf"/>
</dbReference>
<dbReference type="SUPFAM" id="SSF75304">
    <property type="entry name" value="Amidase signature (AS) enzymes"/>
    <property type="match status" value="1"/>
</dbReference>
<evidence type="ECO:0000313" key="5">
    <source>
        <dbReference type="Proteomes" id="UP001054902"/>
    </source>
</evidence>
<accession>A0AAD3CSE4</accession>
<dbReference type="InterPro" id="IPR020556">
    <property type="entry name" value="Amidase_CS"/>
</dbReference>
<sequence length="567" mass="63597">MINKLLSINQRLTGRRFEVFVFLCRLPILGKLFLFLIKQRLGFSALTRFAEEIDEYPLYYPIPYPVDADEKLKSQKIIVKVPNSIAPLDNTYFSHWTISDYIEKYKSKTITPTIVAEKLRGLINELNKRNPILTSFNRDELMRQAMLSTERYRLDKNLEMDGVPLLIKDEIPSLGFPLTFGTSFIQKEVTPSDVPEIIQRLLNKGFLLIGKANQHELGIGTSGSNVSYGTCRNPYNEEHFTGGSSSGPAAAVSMGLVPVAIGSDGGGSIRIPASLCGCIGLKATYQRIPIDCNLAPSLVHVGPFANNVIDVAKVYSIMAGRGSNDFQRHSFGQPNPSLPIFDNAFKGLKIGVFWDHINESDLEIITAIKKALVFFESRGCSIVDIELPYLKEIHQAHTVTILTEMLLMLEPYMRKHMNKFQLESQVSLLIGKTFTAREFLAAQRVRSFAMKHIEKLFRDEVDIILSPATAITAPKIEKDSLAVGEYDPIQTSKLMKFIIHGNMTGIPAIIFPCDYDKKGLPISLQAQAGHWNEDLLLRFAHEGRRLLPRGMKKPVHYVDVLGNENVK</sequence>
<keyword evidence="2" id="KW-0472">Membrane</keyword>
<keyword evidence="5" id="KW-1185">Reference proteome</keyword>
<dbReference type="PANTHER" id="PTHR11895:SF67">
    <property type="entry name" value="AMIDASE DOMAIN-CONTAINING PROTEIN"/>
    <property type="match status" value="1"/>
</dbReference>
<keyword evidence="2" id="KW-0812">Transmembrane</keyword>
<evidence type="ECO:0000256" key="1">
    <source>
        <dbReference type="ARBA" id="ARBA00009199"/>
    </source>
</evidence>
<dbReference type="InterPro" id="IPR023631">
    <property type="entry name" value="Amidase_dom"/>
</dbReference>
<evidence type="ECO:0000256" key="2">
    <source>
        <dbReference type="SAM" id="Phobius"/>
    </source>
</evidence>
<name>A0AAD3CSE4_9STRA</name>
<evidence type="ECO:0000313" key="4">
    <source>
        <dbReference type="EMBL" id="GFH51217.1"/>
    </source>
</evidence>
<evidence type="ECO:0000259" key="3">
    <source>
        <dbReference type="Pfam" id="PF01425"/>
    </source>
</evidence>
<dbReference type="GO" id="GO:0003824">
    <property type="term" value="F:catalytic activity"/>
    <property type="evidence" value="ECO:0007669"/>
    <property type="project" value="InterPro"/>
</dbReference>
<dbReference type="InterPro" id="IPR000120">
    <property type="entry name" value="Amidase"/>
</dbReference>
<dbReference type="Pfam" id="PF01425">
    <property type="entry name" value="Amidase"/>
    <property type="match status" value="1"/>
</dbReference>
<organism evidence="4 5">
    <name type="scientific">Chaetoceros tenuissimus</name>
    <dbReference type="NCBI Taxonomy" id="426638"/>
    <lineage>
        <taxon>Eukaryota</taxon>
        <taxon>Sar</taxon>
        <taxon>Stramenopiles</taxon>
        <taxon>Ochrophyta</taxon>
        <taxon>Bacillariophyta</taxon>
        <taxon>Coscinodiscophyceae</taxon>
        <taxon>Chaetocerotophycidae</taxon>
        <taxon>Chaetocerotales</taxon>
        <taxon>Chaetocerotaceae</taxon>
        <taxon>Chaetoceros</taxon>
    </lineage>
</organism>
<reference evidence="4 5" key="1">
    <citation type="journal article" date="2021" name="Sci. Rep.">
        <title>The genome of the diatom Chaetoceros tenuissimus carries an ancient integrated fragment of an extant virus.</title>
        <authorList>
            <person name="Hongo Y."/>
            <person name="Kimura K."/>
            <person name="Takaki Y."/>
            <person name="Yoshida Y."/>
            <person name="Baba S."/>
            <person name="Kobayashi G."/>
            <person name="Nagasaki K."/>
            <person name="Hano T."/>
            <person name="Tomaru Y."/>
        </authorList>
    </citation>
    <scope>NUCLEOTIDE SEQUENCE [LARGE SCALE GENOMIC DNA]</scope>
    <source>
        <strain evidence="4 5">NIES-3715</strain>
    </source>
</reference>
<dbReference type="EMBL" id="BLLK01000045">
    <property type="protein sequence ID" value="GFH51217.1"/>
    <property type="molecule type" value="Genomic_DNA"/>
</dbReference>